<evidence type="ECO:0000256" key="1">
    <source>
        <dbReference type="SAM" id="MobiDB-lite"/>
    </source>
</evidence>
<feature type="transmembrane region" description="Helical" evidence="2">
    <location>
        <begin position="110"/>
        <end position="134"/>
    </location>
</feature>
<evidence type="ECO:0000256" key="2">
    <source>
        <dbReference type="SAM" id="Phobius"/>
    </source>
</evidence>
<evidence type="ECO:0000313" key="5">
    <source>
        <dbReference type="Proteomes" id="UP001217838"/>
    </source>
</evidence>
<dbReference type="EMBL" id="JAQNDN010000004">
    <property type="protein sequence ID" value="MDC0668346.1"/>
    <property type="molecule type" value="Genomic_DNA"/>
</dbReference>
<reference evidence="4 5" key="1">
    <citation type="submission" date="2022-11" db="EMBL/GenBank/DDBJ databases">
        <title>Minimal conservation of predation-associated metabolite biosynthetic gene clusters underscores biosynthetic potential of Myxococcota including descriptions for ten novel species: Archangium lansinium sp. nov., Myxococcus landrumus sp. nov., Nannocystis bai.</title>
        <authorList>
            <person name="Ahearne A."/>
            <person name="Stevens C."/>
            <person name="Dowd S."/>
        </authorList>
    </citation>
    <scope>NUCLEOTIDE SEQUENCE [LARGE SCALE GENOMIC DNA]</scope>
    <source>
        <strain evidence="4 5">NCELM</strain>
    </source>
</reference>
<keyword evidence="2" id="KW-1133">Transmembrane helix</keyword>
<feature type="region of interest" description="Disordered" evidence="1">
    <location>
        <begin position="32"/>
        <end position="63"/>
    </location>
</feature>
<evidence type="ECO:0000256" key="3">
    <source>
        <dbReference type="SAM" id="SignalP"/>
    </source>
</evidence>
<feature type="chain" id="PRO_5045368335" evidence="3">
    <location>
        <begin position="30"/>
        <end position="156"/>
    </location>
</feature>
<keyword evidence="3" id="KW-0732">Signal</keyword>
<keyword evidence="5" id="KW-1185">Reference proteome</keyword>
<accession>A0ABT5B5L2</accession>
<feature type="signal peptide" evidence="3">
    <location>
        <begin position="1"/>
        <end position="29"/>
    </location>
</feature>
<keyword evidence="2" id="KW-0472">Membrane</keyword>
<name>A0ABT5B5L2_9BACT</name>
<organism evidence="4 5">
    <name type="scientific">Nannocystis radixulma</name>
    <dbReference type="NCBI Taxonomy" id="2995305"/>
    <lineage>
        <taxon>Bacteria</taxon>
        <taxon>Pseudomonadati</taxon>
        <taxon>Myxococcota</taxon>
        <taxon>Polyangia</taxon>
        <taxon>Nannocystales</taxon>
        <taxon>Nannocystaceae</taxon>
        <taxon>Nannocystis</taxon>
    </lineage>
</organism>
<protein>
    <submittedName>
        <fullName evidence="4">Uncharacterized protein</fullName>
    </submittedName>
</protein>
<dbReference type="Proteomes" id="UP001217838">
    <property type="component" value="Unassembled WGS sequence"/>
</dbReference>
<keyword evidence="2" id="KW-0812">Transmembrane</keyword>
<proteinExistence type="predicted"/>
<dbReference type="RefSeq" id="WP_271997388.1">
    <property type="nucleotide sequence ID" value="NZ_JAQNDN010000004.1"/>
</dbReference>
<gene>
    <name evidence="4" type="ORF">POL58_11375</name>
</gene>
<sequence>MRDIVAYRGFTAPLLALALILADMQTALAQEPAPVGRAEGPASPETVQIASEGPRRPRRPPLDPAKRELRQARGILAGGIVLTTLCAAGFGLFTYTVVDAGERLQGSAGAKVISAGGALLSCTLVSIAGIGIGASRLRALKSSGRVAWTGGFGLRF</sequence>
<comment type="caution">
    <text evidence="4">The sequence shown here is derived from an EMBL/GenBank/DDBJ whole genome shotgun (WGS) entry which is preliminary data.</text>
</comment>
<feature type="transmembrane region" description="Helical" evidence="2">
    <location>
        <begin position="75"/>
        <end position="98"/>
    </location>
</feature>
<evidence type="ECO:0000313" key="4">
    <source>
        <dbReference type="EMBL" id="MDC0668346.1"/>
    </source>
</evidence>